<reference evidence="2" key="3">
    <citation type="submission" date="2021-05" db="UniProtKB">
        <authorList>
            <consortium name="EnsemblPlants"/>
        </authorList>
    </citation>
    <scope>IDENTIFICATION</scope>
    <source>
        <strain evidence="2">cv. B73</strain>
    </source>
</reference>
<feature type="compositionally biased region" description="Basic and acidic residues" evidence="1">
    <location>
        <begin position="51"/>
        <end position="63"/>
    </location>
</feature>
<dbReference type="EnsemblPlants" id="Zm00001eb002660_T001">
    <property type="protein sequence ID" value="Zm00001eb002660_P001"/>
    <property type="gene ID" value="Zm00001eb002660"/>
</dbReference>
<feature type="region of interest" description="Disordered" evidence="1">
    <location>
        <begin position="44"/>
        <end position="134"/>
    </location>
</feature>
<feature type="region of interest" description="Disordered" evidence="1">
    <location>
        <begin position="151"/>
        <end position="171"/>
    </location>
</feature>
<evidence type="ECO:0000313" key="3">
    <source>
        <dbReference type="Proteomes" id="UP000007305"/>
    </source>
</evidence>
<feature type="compositionally biased region" description="Basic and acidic residues" evidence="1">
    <location>
        <begin position="72"/>
        <end position="88"/>
    </location>
</feature>
<dbReference type="AlphaFoldDB" id="A0A804LD36"/>
<reference evidence="2" key="2">
    <citation type="submission" date="2019-07" db="EMBL/GenBank/DDBJ databases">
        <authorList>
            <person name="Seetharam A."/>
            <person name="Woodhouse M."/>
            <person name="Cannon E."/>
        </authorList>
    </citation>
    <scope>NUCLEOTIDE SEQUENCE [LARGE SCALE GENOMIC DNA]</scope>
    <source>
        <strain evidence="2">cv. B73</strain>
    </source>
</reference>
<reference evidence="3" key="1">
    <citation type="submission" date="2015-12" db="EMBL/GenBank/DDBJ databases">
        <title>Update maize B73 reference genome by single molecule sequencing technologies.</title>
        <authorList>
            <consortium name="Maize Genome Sequencing Project"/>
            <person name="Ware D."/>
        </authorList>
    </citation>
    <scope>NUCLEOTIDE SEQUENCE [LARGE SCALE GENOMIC DNA]</scope>
    <source>
        <strain evidence="3">cv. B73</strain>
    </source>
</reference>
<evidence type="ECO:0000313" key="2">
    <source>
        <dbReference type="EnsemblPlants" id="Zm00001eb002660_P001"/>
    </source>
</evidence>
<gene>
    <name evidence="2" type="primary">LOC100501100</name>
</gene>
<feature type="compositionally biased region" description="Basic and acidic residues" evidence="1">
    <location>
        <begin position="97"/>
        <end position="108"/>
    </location>
</feature>
<name>A0A804LD36_MAIZE</name>
<feature type="region of interest" description="Disordered" evidence="1">
    <location>
        <begin position="205"/>
        <end position="227"/>
    </location>
</feature>
<evidence type="ECO:0000256" key="1">
    <source>
        <dbReference type="SAM" id="MobiDB-lite"/>
    </source>
</evidence>
<protein>
    <submittedName>
        <fullName evidence="2">Uncharacterized protein</fullName>
    </submittedName>
</protein>
<proteinExistence type="predicted"/>
<dbReference type="Proteomes" id="UP000007305">
    <property type="component" value="Chromosome 1"/>
</dbReference>
<keyword evidence="3" id="KW-1185">Reference proteome</keyword>
<sequence>MHHIIRANNSLRARVFLSLIGRDARFRSDGEDWREGVVLLRAARPQGRQRRAAEPHDGARVLEGHGVGQGHPELRRRQAGDRAQEDARLLPGARPARHQDGLGHERVPPPRPLRRRPRRSAAASQGGHGDLQDLQEGHATEGARAEGLCHGGDAEAHRRGHSNIPGPGRRLHRRRLPVVGRHLRHKFPAVPVLVISRAVGRQLRRARGRAQGGQDGGRGRHDGHGGVDVVVVLPAACRERGRPGGEAR</sequence>
<dbReference type="Gramene" id="Zm00001eb002660_T001">
    <property type="protein sequence ID" value="Zm00001eb002660_P001"/>
    <property type="gene ID" value="Zm00001eb002660"/>
</dbReference>
<organism evidence="2 3">
    <name type="scientific">Zea mays</name>
    <name type="common">Maize</name>
    <dbReference type="NCBI Taxonomy" id="4577"/>
    <lineage>
        <taxon>Eukaryota</taxon>
        <taxon>Viridiplantae</taxon>
        <taxon>Streptophyta</taxon>
        <taxon>Embryophyta</taxon>
        <taxon>Tracheophyta</taxon>
        <taxon>Spermatophyta</taxon>
        <taxon>Magnoliopsida</taxon>
        <taxon>Liliopsida</taxon>
        <taxon>Poales</taxon>
        <taxon>Poaceae</taxon>
        <taxon>PACMAD clade</taxon>
        <taxon>Panicoideae</taxon>
        <taxon>Andropogonodae</taxon>
        <taxon>Andropogoneae</taxon>
        <taxon>Tripsacinae</taxon>
        <taxon>Zea</taxon>
    </lineage>
</organism>
<accession>A0A804LD36</accession>